<sequence length="250" mass="26793">MDKLGSAIKAGKTAVELGRNAQGLAGAASEFRNADKGELGRNAGRHAFNEGTETGKTVGKTWLKTFETVPRMICRGLQFLFAIIACGFYGHRANSDDEADAGFSPEWVFAIIVAGLSATSALLYVAVTPLGAIPFVGGRIKLLKTYRAFSWDLALCVAWLVVFGLFAGIFLHRGDGDPEYKGASTGPMKAAVWIDFVSVVLWLVSGVYGALKTFLGEKADAVTDRIGQKLFEKKNKAAPETKEADYAESV</sequence>
<reference evidence="1" key="1">
    <citation type="submission" date="2022-10" db="EMBL/GenBank/DDBJ databases">
        <title>Complete Genome of Trichothecium roseum strain YXFP-22015, a Plant Pathogen Isolated from Citrus.</title>
        <authorList>
            <person name="Wang Y."/>
            <person name="Zhu L."/>
        </authorList>
    </citation>
    <scope>NUCLEOTIDE SEQUENCE</scope>
    <source>
        <strain evidence="1">YXFP-22015</strain>
    </source>
</reference>
<dbReference type="EMBL" id="CM047941">
    <property type="protein sequence ID" value="KAI9902783.1"/>
    <property type="molecule type" value="Genomic_DNA"/>
</dbReference>
<gene>
    <name evidence="1" type="ORF">N3K66_002135</name>
</gene>
<comment type="caution">
    <text evidence="1">The sequence shown here is derived from an EMBL/GenBank/DDBJ whole genome shotgun (WGS) entry which is preliminary data.</text>
</comment>
<evidence type="ECO:0000313" key="2">
    <source>
        <dbReference type="Proteomes" id="UP001163324"/>
    </source>
</evidence>
<keyword evidence="2" id="KW-1185">Reference proteome</keyword>
<organism evidence="1 2">
    <name type="scientific">Trichothecium roseum</name>
    <dbReference type="NCBI Taxonomy" id="47278"/>
    <lineage>
        <taxon>Eukaryota</taxon>
        <taxon>Fungi</taxon>
        <taxon>Dikarya</taxon>
        <taxon>Ascomycota</taxon>
        <taxon>Pezizomycotina</taxon>
        <taxon>Sordariomycetes</taxon>
        <taxon>Hypocreomycetidae</taxon>
        <taxon>Hypocreales</taxon>
        <taxon>Hypocreales incertae sedis</taxon>
        <taxon>Trichothecium</taxon>
    </lineage>
</organism>
<proteinExistence type="predicted"/>
<evidence type="ECO:0000313" key="1">
    <source>
        <dbReference type="EMBL" id="KAI9902783.1"/>
    </source>
</evidence>
<name>A0ACC0VBD5_9HYPO</name>
<protein>
    <submittedName>
        <fullName evidence="1">Uncharacterized protein</fullName>
    </submittedName>
</protein>
<dbReference type="Proteomes" id="UP001163324">
    <property type="component" value="Chromosome 2"/>
</dbReference>
<accession>A0ACC0VBD5</accession>